<name>A0A1Y1RWL6_9SPIO</name>
<dbReference type="PRINTS" id="PR00960">
    <property type="entry name" value="LMBPPROTEIN"/>
</dbReference>
<evidence type="ECO:0000256" key="2">
    <source>
        <dbReference type="ARBA" id="ARBA00022777"/>
    </source>
</evidence>
<sequence length="331" mass="36864">MIIKTVSYPRAALIGNPSDGYYGKTIAFTFADFQADITLYQSPELEILPGRRDTTKFAGLKDLAEDVAHYGYYGGVRLLKATIKRFYDYCTEQGIDLDERNFTIRYHSSIPLHLGLAGSSAIITACMRALMNYYSVSIPDHTLPNLVLSVERQELGIGGGLQDRVAQAYQGIVYMDFDRGLMESRGYGGYERLEPGKMPRLFIAYKPELSEGSEVVHNDLRYRFDNGEEKVLKAMVQFGEYARQVREMFISGDYSDLGRIMNANFDLRRSICAISRENEAMVEAARSTGASAKFTGSGGAIIGTYADEAQYTAVKEAMRAIGAIAIKPEIR</sequence>
<evidence type="ECO:0000259" key="4">
    <source>
        <dbReference type="Pfam" id="PF00288"/>
    </source>
</evidence>
<dbReference type="SUPFAM" id="SSF55060">
    <property type="entry name" value="GHMP Kinase, C-terminal domain"/>
    <property type="match status" value="1"/>
</dbReference>
<comment type="caution">
    <text evidence="6">The sequence shown here is derived from an EMBL/GenBank/DDBJ whole genome shotgun (WGS) entry which is preliminary data.</text>
</comment>
<accession>A0A1Y1RWL6</accession>
<dbReference type="GO" id="GO:0005524">
    <property type="term" value="F:ATP binding"/>
    <property type="evidence" value="ECO:0007669"/>
    <property type="project" value="UniProtKB-KW"/>
</dbReference>
<keyword evidence="3" id="KW-0067">ATP-binding</keyword>
<organism evidence="6 7">
    <name type="scientific">Marispirochaeta aestuarii</name>
    <dbReference type="NCBI Taxonomy" id="1963862"/>
    <lineage>
        <taxon>Bacteria</taxon>
        <taxon>Pseudomonadati</taxon>
        <taxon>Spirochaetota</taxon>
        <taxon>Spirochaetia</taxon>
        <taxon>Spirochaetales</taxon>
        <taxon>Spirochaetaceae</taxon>
        <taxon>Marispirochaeta</taxon>
    </lineage>
</organism>
<dbReference type="Pfam" id="PF08544">
    <property type="entry name" value="GHMP_kinases_C"/>
    <property type="match status" value="1"/>
</dbReference>
<dbReference type="Pfam" id="PF00288">
    <property type="entry name" value="GHMP_kinases_N"/>
    <property type="match status" value="1"/>
</dbReference>
<dbReference type="PANTHER" id="PTHR38710:SF1">
    <property type="entry name" value="WITH PUTATIVE URIDYL PYROPHOSPHORYLASE-RELATED"/>
    <property type="match status" value="1"/>
</dbReference>
<dbReference type="AlphaFoldDB" id="A0A1Y1RWL6"/>
<gene>
    <name evidence="6" type="ORF">B4O97_11790</name>
</gene>
<dbReference type="STRING" id="1963862.B4O97_11790"/>
<dbReference type="SUPFAM" id="SSF54211">
    <property type="entry name" value="Ribosomal protein S5 domain 2-like"/>
    <property type="match status" value="1"/>
</dbReference>
<dbReference type="RefSeq" id="WP_083051053.1">
    <property type="nucleotide sequence ID" value="NZ_MWQY01000012.1"/>
</dbReference>
<dbReference type="PANTHER" id="PTHR38710">
    <property type="entry name" value="WITH PUTATIVE URIDYL PYROPHOSPHORYLASE-RELATED"/>
    <property type="match status" value="1"/>
</dbReference>
<dbReference type="Gene3D" id="3.30.230.120">
    <property type="match status" value="1"/>
</dbReference>
<dbReference type="InterPro" id="IPR020568">
    <property type="entry name" value="Ribosomal_Su5_D2-typ_SF"/>
</dbReference>
<reference evidence="6 7" key="1">
    <citation type="submission" date="2017-03" db="EMBL/GenBank/DDBJ databases">
        <title>Draft Genome sequence of Marispirochaeta sp. strain JC444.</title>
        <authorList>
            <person name="Shivani Y."/>
            <person name="Subhash Y."/>
            <person name="Sasikala C."/>
            <person name="Ramana C."/>
        </authorList>
    </citation>
    <scope>NUCLEOTIDE SEQUENCE [LARGE SCALE GENOMIC DNA]</scope>
    <source>
        <strain evidence="6 7">JC444</strain>
    </source>
</reference>
<keyword evidence="7" id="KW-1185">Reference proteome</keyword>
<evidence type="ECO:0000256" key="3">
    <source>
        <dbReference type="ARBA" id="ARBA00022840"/>
    </source>
</evidence>
<protein>
    <submittedName>
        <fullName evidence="6">GHMP kinase</fullName>
    </submittedName>
</protein>
<dbReference type="Proteomes" id="UP000192343">
    <property type="component" value="Unassembled WGS sequence"/>
</dbReference>
<keyword evidence="2 6" id="KW-0808">Transferase</keyword>
<evidence type="ECO:0000256" key="1">
    <source>
        <dbReference type="ARBA" id="ARBA00022741"/>
    </source>
</evidence>
<dbReference type="InterPro" id="IPR036554">
    <property type="entry name" value="GHMP_kinase_C_sf"/>
</dbReference>
<feature type="domain" description="GHMP kinase C-terminal" evidence="5">
    <location>
        <begin position="249"/>
        <end position="321"/>
    </location>
</feature>
<dbReference type="GO" id="GO:0016301">
    <property type="term" value="F:kinase activity"/>
    <property type="evidence" value="ECO:0007669"/>
    <property type="project" value="UniProtKB-KW"/>
</dbReference>
<dbReference type="InterPro" id="IPR053034">
    <property type="entry name" value="Glucuronokinase-like"/>
</dbReference>
<evidence type="ECO:0000259" key="5">
    <source>
        <dbReference type="Pfam" id="PF08544"/>
    </source>
</evidence>
<feature type="domain" description="GHMP kinase N-terminal" evidence="4">
    <location>
        <begin position="82"/>
        <end position="171"/>
    </location>
</feature>
<evidence type="ECO:0000313" key="6">
    <source>
        <dbReference type="EMBL" id="ORC34623.1"/>
    </source>
</evidence>
<keyword evidence="2 6" id="KW-0418">Kinase</keyword>
<dbReference type="OrthoDB" id="250531at2"/>
<proteinExistence type="predicted"/>
<dbReference type="EMBL" id="MWQY01000012">
    <property type="protein sequence ID" value="ORC34623.1"/>
    <property type="molecule type" value="Genomic_DNA"/>
</dbReference>
<dbReference type="InterPro" id="IPR013750">
    <property type="entry name" value="GHMP_kinase_C_dom"/>
</dbReference>
<keyword evidence="1" id="KW-0547">Nucleotide-binding</keyword>
<dbReference type="InterPro" id="IPR006204">
    <property type="entry name" value="GHMP_kinase_N_dom"/>
</dbReference>
<dbReference type="InterPro" id="IPR001174">
    <property type="entry name" value="HddA/FKP"/>
</dbReference>
<evidence type="ECO:0000313" key="7">
    <source>
        <dbReference type="Proteomes" id="UP000192343"/>
    </source>
</evidence>